<evidence type="ECO:0000313" key="2">
    <source>
        <dbReference type="Proteomes" id="UP001652626"/>
    </source>
</evidence>
<dbReference type="Proteomes" id="UP001652626">
    <property type="component" value="Chromosome 18"/>
</dbReference>
<name>A0A8B8IJJ2_VANTA</name>
<evidence type="ECO:0000313" key="3">
    <source>
        <dbReference type="RefSeq" id="XP_026496537.2"/>
    </source>
</evidence>
<evidence type="ECO:0000256" key="1">
    <source>
        <dbReference type="SAM" id="Phobius"/>
    </source>
</evidence>
<feature type="transmembrane region" description="Helical" evidence="1">
    <location>
        <begin position="9"/>
        <end position="27"/>
    </location>
</feature>
<dbReference type="OrthoDB" id="7479684at2759"/>
<sequence length="179" mass="20597">MPLGGCSNGLLVTALVTLLLLPAQYYVPDLYLDSKESSPEPKSLLVHAANVTQTWLPLELPPLDLFLTVSLLLLAVITYFCDWIQRKLMERRIIKLNQCLQDCVERLRTWDARQEQLEATLRMVQNATSEYNLLLYLLLRHHRLGPVTRKPPSHCIFDKELNDLNFITNPVDVFPQDTL</sequence>
<dbReference type="OMA" id="CDWIQRK"/>
<reference evidence="3" key="1">
    <citation type="submission" date="2025-08" db="UniProtKB">
        <authorList>
            <consortium name="RefSeq"/>
        </authorList>
    </citation>
    <scope>IDENTIFICATION</scope>
    <source>
        <tissue evidence="3">Whole body</tissue>
    </source>
</reference>
<keyword evidence="2" id="KW-1185">Reference proteome</keyword>
<gene>
    <name evidence="3" type="primary">LOC113401041</name>
</gene>
<dbReference type="GeneID" id="113401041"/>
<accession>A0A8B8IJJ2</accession>
<proteinExistence type="predicted"/>
<organism evidence="2 3">
    <name type="scientific">Vanessa tameamea</name>
    <name type="common">Kamehameha butterfly</name>
    <dbReference type="NCBI Taxonomy" id="334116"/>
    <lineage>
        <taxon>Eukaryota</taxon>
        <taxon>Metazoa</taxon>
        <taxon>Ecdysozoa</taxon>
        <taxon>Arthropoda</taxon>
        <taxon>Hexapoda</taxon>
        <taxon>Insecta</taxon>
        <taxon>Pterygota</taxon>
        <taxon>Neoptera</taxon>
        <taxon>Endopterygota</taxon>
        <taxon>Lepidoptera</taxon>
        <taxon>Glossata</taxon>
        <taxon>Ditrysia</taxon>
        <taxon>Papilionoidea</taxon>
        <taxon>Nymphalidae</taxon>
        <taxon>Nymphalinae</taxon>
        <taxon>Vanessa</taxon>
    </lineage>
</organism>
<feature type="transmembrane region" description="Helical" evidence="1">
    <location>
        <begin position="65"/>
        <end position="84"/>
    </location>
</feature>
<keyword evidence="1" id="KW-1133">Transmembrane helix</keyword>
<keyword evidence="1" id="KW-0472">Membrane</keyword>
<dbReference type="RefSeq" id="XP_026496537.2">
    <property type="nucleotide sequence ID" value="XM_026640752.2"/>
</dbReference>
<dbReference type="AlphaFoldDB" id="A0A8B8IJJ2"/>
<keyword evidence="1" id="KW-0812">Transmembrane</keyword>
<protein>
    <submittedName>
        <fullName evidence="3">Uncharacterized protein LOC113401041</fullName>
    </submittedName>
</protein>